<dbReference type="GO" id="GO:0016491">
    <property type="term" value="F:oxidoreductase activity"/>
    <property type="evidence" value="ECO:0007669"/>
    <property type="project" value="TreeGrafter"/>
</dbReference>
<protein>
    <submittedName>
        <fullName evidence="2">Uncharacterized protein</fullName>
    </submittedName>
</protein>
<dbReference type="AlphaFoldDB" id="A0AAD9W2K3"/>
<dbReference type="InterPro" id="IPR051468">
    <property type="entry name" value="Fungal_SecMetab_SDRs"/>
</dbReference>
<evidence type="ECO:0000256" key="1">
    <source>
        <dbReference type="ARBA" id="ARBA00006484"/>
    </source>
</evidence>
<dbReference type="GO" id="GO:0019748">
    <property type="term" value="P:secondary metabolic process"/>
    <property type="evidence" value="ECO:0007669"/>
    <property type="project" value="TreeGrafter"/>
</dbReference>
<dbReference type="Proteomes" id="UP001265746">
    <property type="component" value="Unassembled WGS sequence"/>
</dbReference>
<dbReference type="PANTHER" id="PTHR43544:SF32">
    <property type="entry name" value="CHAIN DEHYDROGENASE, PUTATIVE (AFU_ORTHOLOGUE AFUA_5G01530)-RELATED"/>
    <property type="match status" value="1"/>
</dbReference>
<dbReference type="PRINTS" id="PR00081">
    <property type="entry name" value="GDHRDH"/>
</dbReference>
<proteinExistence type="inferred from homology"/>
<dbReference type="InterPro" id="IPR036291">
    <property type="entry name" value="NAD(P)-bd_dom_sf"/>
</dbReference>
<evidence type="ECO:0000313" key="3">
    <source>
        <dbReference type="Proteomes" id="UP001265746"/>
    </source>
</evidence>
<evidence type="ECO:0000313" key="2">
    <source>
        <dbReference type="EMBL" id="KAK2602257.1"/>
    </source>
</evidence>
<dbReference type="GO" id="GO:0005737">
    <property type="term" value="C:cytoplasm"/>
    <property type="evidence" value="ECO:0007669"/>
    <property type="project" value="TreeGrafter"/>
</dbReference>
<dbReference type="Gene3D" id="3.40.50.720">
    <property type="entry name" value="NAD(P)-binding Rossmann-like Domain"/>
    <property type="match status" value="1"/>
</dbReference>
<keyword evidence="3" id="KW-1185">Reference proteome</keyword>
<dbReference type="SUPFAM" id="SSF51735">
    <property type="entry name" value="NAD(P)-binding Rossmann-fold domains"/>
    <property type="match status" value="1"/>
</dbReference>
<name>A0AAD9W2K3_PHOAM</name>
<sequence>MATPSKKLVCLITGANQGLGFEAAKALATHSHGPNGETYHVLVGSRDLTKGEKAAASITAAASPSKPFLGSVEAIQLDVTDAASIAAAAAKVEKDHGRLDALVNNAGTLSQDPAGVAAALRADLEVNVLGAAAVTEAFLPLLLKPAAEAADPRLVFVSSSMGSLAGASDPSSRYYRSVLGTSPLEYRVSKAALNMLMLEYWKRYGAEPRVVVGGVGVDTKVRVWSADPGANATDFMGEGRAELARRNGIQGPEVGAQVLVGCVVGERDGEEGKVVGAYGVGPW</sequence>
<dbReference type="EMBL" id="JAUJFL010000005">
    <property type="protein sequence ID" value="KAK2602257.1"/>
    <property type="molecule type" value="Genomic_DNA"/>
</dbReference>
<reference evidence="2" key="1">
    <citation type="submission" date="2023-06" db="EMBL/GenBank/DDBJ databases">
        <authorList>
            <person name="Noh H."/>
        </authorList>
    </citation>
    <scope>NUCLEOTIDE SEQUENCE</scope>
    <source>
        <strain evidence="2">DUCC20226</strain>
    </source>
</reference>
<accession>A0AAD9W2K3</accession>
<dbReference type="Pfam" id="PF00106">
    <property type="entry name" value="adh_short"/>
    <property type="match status" value="1"/>
</dbReference>
<comment type="caution">
    <text evidence="2">The sequence shown here is derived from an EMBL/GenBank/DDBJ whole genome shotgun (WGS) entry which is preliminary data.</text>
</comment>
<comment type="similarity">
    <text evidence="1">Belongs to the short-chain dehydrogenases/reductases (SDR) family.</text>
</comment>
<organism evidence="2 3">
    <name type="scientific">Phomopsis amygdali</name>
    <name type="common">Fusicoccum amygdali</name>
    <dbReference type="NCBI Taxonomy" id="1214568"/>
    <lineage>
        <taxon>Eukaryota</taxon>
        <taxon>Fungi</taxon>
        <taxon>Dikarya</taxon>
        <taxon>Ascomycota</taxon>
        <taxon>Pezizomycotina</taxon>
        <taxon>Sordariomycetes</taxon>
        <taxon>Sordariomycetidae</taxon>
        <taxon>Diaporthales</taxon>
        <taxon>Diaporthaceae</taxon>
        <taxon>Diaporthe</taxon>
    </lineage>
</organism>
<gene>
    <name evidence="2" type="ORF">N8I77_008806</name>
</gene>
<dbReference type="InterPro" id="IPR002347">
    <property type="entry name" value="SDR_fam"/>
</dbReference>
<dbReference type="PANTHER" id="PTHR43544">
    <property type="entry name" value="SHORT-CHAIN DEHYDROGENASE/REDUCTASE"/>
    <property type="match status" value="1"/>
</dbReference>